<accession>A0ACC5ZUE0</accession>
<dbReference type="EMBL" id="JAMQGO010000003">
    <property type="protein sequence ID" value="MCM2561808.1"/>
    <property type="molecule type" value="Genomic_DNA"/>
</dbReference>
<proteinExistence type="predicted"/>
<protein>
    <submittedName>
        <fullName evidence="1">Bifunctional 2',3'-cyclic-nucleotide 2'-phosphodiesterase/3'-nucleotidase</fullName>
    </submittedName>
</protein>
<organism evidence="1 2">
    <name type="scientific">Lutimaribacter degradans</name>
    <dbReference type="NCBI Taxonomy" id="2945989"/>
    <lineage>
        <taxon>Bacteria</taxon>
        <taxon>Pseudomonadati</taxon>
        <taxon>Pseudomonadota</taxon>
        <taxon>Alphaproteobacteria</taxon>
        <taxon>Rhodobacterales</taxon>
        <taxon>Roseobacteraceae</taxon>
        <taxon>Lutimaribacter</taxon>
    </lineage>
</organism>
<evidence type="ECO:0000313" key="2">
    <source>
        <dbReference type="Proteomes" id="UP001203036"/>
    </source>
</evidence>
<gene>
    <name evidence="1" type="ORF">M8744_06610</name>
</gene>
<name>A0ACC5ZUE0_9RHOB</name>
<evidence type="ECO:0000313" key="1">
    <source>
        <dbReference type="EMBL" id="MCM2561808.1"/>
    </source>
</evidence>
<keyword evidence="2" id="KW-1185">Reference proteome</keyword>
<comment type="caution">
    <text evidence="1">The sequence shown here is derived from an EMBL/GenBank/DDBJ whole genome shotgun (WGS) entry which is preliminary data.</text>
</comment>
<sequence length="605" mass="64280">MATSDLHGHLMAYDYAADRTQPGVGLVRTASLIGQARGEVSNSLLVDNGDFLFGTMMADAWANAAVSQRENPVIAAMNALCFDAVGLGNHEFNFGLETLDVALAQAQFPVLCANVLPLGRDVPFRAKPSFLLRRQLVDDDGGRHSLSLGLVSVMPPQVMQWDASYLAGRVEARGIVDTARLEVKALRAAGADIVVVMNHSGLGDGSADPSAENAGLALARLPGVDVVLCGHKHRCLPGAFYEGRADVDAQAGALAGAPAAMPGCWGSHLAVIDLTLANEGAGWRISRHRAELRAIALRDKGVPKARVRDDPAIARIAAPAHAATLRQIRRRVGRIDTPISTHFSQVAPCGVTALVAAAQAWRAAQLLPDNTGQPLLSAAAPFRCGGAGGPEDYTVLQAGPVLAKDIGAIYPFPNRLQVLRVPSRQVLEWLEHSAAQFRQLCTGEPDQPLVDDAFPSYNFDIIHGLHYEIDPTQPPRFDAQGGLCNATGRRVRNVRWNGAPLAEDDTFLVATNSYRAQGGGNVAALRSAESVLDTDETLTDVLEAYLKAGHGVPAGDQPVWRFAQRAGVAALFRSGSSAGESPAPCARIERVGHDSGGYSWFRLEL</sequence>
<dbReference type="Proteomes" id="UP001203036">
    <property type="component" value="Unassembled WGS sequence"/>
</dbReference>
<reference evidence="1" key="1">
    <citation type="submission" date="2022-06" db="EMBL/GenBank/DDBJ databases">
        <title>Lutimaribacter sp. EGI FJ00013, a novel bacterium isolated from a salt lake sediment enrichment.</title>
        <authorList>
            <person name="Gao L."/>
            <person name="Fang B.-Z."/>
            <person name="Li W.-J."/>
        </authorList>
    </citation>
    <scope>NUCLEOTIDE SEQUENCE</scope>
    <source>
        <strain evidence="1">EGI FJ00013</strain>
    </source>
</reference>